<reference evidence="3" key="1">
    <citation type="submission" date="2017-02" db="UniProtKB">
        <authorList>
            <consortium name="WormBaseParasite"/>
        </authorList>
    </citation>
    <scope>IDENTIFICATION</scope>
</reference>
<keyword evidence="2" id="KW-1185">Reference proteome</keyword>
<accession>A0A0M3K280</accession>
<reference evidence="1 2" key="2">
    <citation type="submission" date="2018-11" db="EMBL/GenBank/DDBJ databases">
        <authorList>
            <consortium name="Pathogen Informatics"/>
        </authorList>
    </citation>
    <scope>NUCLEOTIDE SEQUENCE [LARGE SCALE GENOMIC DNA]</scope>
</reference>
<dbReference type="Proteomes" id="UP000267096">
    <property type="component" value="Unassembled WGS sequence"/>
</dbReference>
<gene>
    <name evidence="1" type="ORF">ASIM_LOCUS14418</name>
</gene>
<proteinExistence type="predicted"/>
<sequence>MSSLVDETHGSVYCNSDLQVVDSQLRSNETFEADLRKSAELITANSTTFSESIIVAKDQVVLDYFNKTRNAAVHVIDESQVNASQIADSIVDTIR</sequence>
<dbReference type="EMBL" id="UYRR01031746">
    <property type="protein sequence ID" value="VDK52346.1"/>
    <property type="molecule type" value="Genomic_DNA"/>
</dbReference>
<evidence type="ECO:0000313" key="3">
    <source>
        <dbReference type="WBParaSite" id="ASIM_0001500801-mRNA-1"/>
    </source>
</evidence>
<dbReference type="AlphaFoldDB" id="A0A0M3K280"/>
<evidence type="ECO:0000313" key="1">
    <source>
        <dbReference type="EMBL" id="VDK52346.1"/>
    </source>
</evidence>
<protein>
    <submittedName>
        <fullName evidence="3">Flagellar biosynthesis protein FlgE</fullName>
    </submittedName>
</protein>
<dbReference type="WBParaSite" id="ASIM_0001500801-mRNA-1">
    <property type="protein sequence ID" value="ASIM_0001500801-mRNA-1"/>
    <property type="gene ID" value="ASIM_0001500801"/>
</dbReference>
<name>A0A0M3K280_ANISI</name>
<evidence type="ECO:0000313" key="2">
    <source>
        <dbReference type="Proteomes" id="UP000267096"/>
    </source>
</evidence>
<organism evidence="3">
    <name type="scientific">Anisakis simplex</name>
    <name type="common">Herring worm</name>
    <dbReference type="NCBI Taxonomy" id="6269"/>
    <lineage>
        <taxon>Eukaryota</taxon>
        <taxon>Metazoa</taxon>
        <taxon>Ecdysozoa</taxon>
        <taxon>Nematoda</taxon>
        <taxon>Chromadorea</taxon>
        <taxon>Rhabditida</taxon>
        <taxon>Spirurina</taxon>
        <taxon>Ascaridomorpha</taxon>
        <taxon>Ascaridoidea</taxon>
        <taxon>Anisakidae</taxon>
        <taxon>Anisakis</taxon>
        <taxon>Anisakis simplex complex</taxon>
    </lineage>
</organism>